<dbReference type="Gene3D" id="3.30.200.20">
    <property type="entry name" value="Phosphorylase Kinase, domain 1"/>
    <property type="match status" value="1"/>
</dbReference>
<protein>
    <recommendedName>
        <fullName evidence="1">Aminoglycoside phosphotransferase domain-containing protein</fullName>
    </recommendedName>
</protein>
<name>A0A919N2E9_9ACTN</name>
<dbReference type="EMBL" id="BOMV01000077">
    <property type="protein sequence ID" value="GIE99772.1"/>
    <property type="molecule type" value="Genomic_DNA"/>
</dbReference>
<dbReference type="InterPro" id="IPR011009">
    <property type="entry name" value="Kinase-like_dom_sf"/>
</dbReference>
<dbReference type="Proteomes" id="UP000636960">
    <property type="component" value="Unassembled WGS sequence"/>
</dbReference>
<keyword evidence="3" id="KW-1185">Reference proteome</keyword>
<dbReference type="RefSeq" id="WP_203786754.1">
    <property type="nucleotide sequence ID" value="NZ_BOMV01000077.1"/>
</dbReference>
<dbReference type="Gene3D" id="3.90.1200.10">
    <property type="match status" value="1"/>
</dbReference>
<evidence type="ECO:0000313" key="3">
    <source>
        <dbReference type="Proteomes" id="UP000636960"/>
    </source>
</evidence>
<dbReference type="InterPro" id="IPR002575">
    <property type="entry name" value="Aminoglycoside_PTrfase"/>
</dbReference>
<sequence>MTATALRPAWADLPDQVRDMVDSCLGAPVRSAAGQTGGFTPGVAARLVLADGSRAFVKAIRADDELAGAYRDEARVADRLGPGVPAPRLRFTAAAGGWLVLAFDDVAGRHPRFAEPAEWAAVLSSVQRMTGVLTPAPVPDAPAAGTALAPLMTAWREYAATGPPADLDPWTATHLNRLAGLEQGWDRAVAGTTLLHADLRADNMLLTPSGEVVIVDWACACVGAAWVDLVILLAAADGIDPDEVVRTHALTRDVPAAAVDAFVCALAGLFARECRGPGLPRSPHLRAFQAATARRTLAWLARRTGW</sequence>
<proteinExistence type="predicted"/>
<evidence type="ECO:0000313" key="2">
    <source>
        <dbReference type="EMBL" id="GIE99772.1"/>
    </source>
</evidence>
<accession>A0A919N2E9</accession>
<dbReference type="Pfam" id="PF01636">
    <property type="entry name" value="APH"/>
    <property type="match status" value="1"/>
</dbReference>
<reference evidence="2" key="1">
    <citation type="submission" date="2021-01" db="EMBL/GenBank/DDBJ databases">
        <title>Whole genome shotgun sequence of Actinoplanes rishiriensis NBRC 108556.</title>
        <authorList>
            <person name="Komaki H."/>
            <person name="Tamura T."/>
        </authorList>
    </citation>
    <scope>NUCLEOTIDE SEQUENCE</scope>
    <source>
        <strain evidence="2">NBRC 108556</strain>
    </source>
</reference>
<evidence type="ECO:0000259" key="1">
    <source>
        <dbReference type="Pfam" id="PF01636"/>
    </source>
</evidence>
<feature type="domain" description="Aminoglycoside phosphotransferase" evidence="1">
    <location>
        <begin position="48"/>
        <end position="244"/>
    </location>
</feature>
<gene>
    <name evidence="2" type="ORF">Ari01nite_72370</name>
</gene>
<dbReference type="AlphaFoldDB" id="A0A919N2E9"/>
<comment type="caution">
    <text evidence="2">The sequence shown here is derived from an EMBL/GenBank/DDBJ whole genome shotgun (WGS) entry which is preliminary data.</text>
</comment>
<organism evidence="2 3">
    <name type="scientific">Paractinoplanes rishiriensis</name>
    <dbReference type="NCBI Taxonomy" id="1050105"/>
    <lineage>
        <taxon>Bacteria</taxon>
        <taxon>Bacillati</taxon>
        <taxon>Actinomycetota</taxon>
        <taxon>Actinomycetes</taxon>
        <taxon>Micromonosporales</taxon>
        <taxon>Micromonosporaceae</taxon>
        <taxon>Paractinoplanes</taxon>
    </lineage>
</organism>
<dbReference type="SUPFAM" id="SSF56112">
    <property type="entry name" value="Protein kinase-like (PK-like)"/>
    <property type="match status" value="1"/>
</dbReference>